<comment type="caution">
    <text evidence="2">The sequence shown here is derived from an EMBL/GenBank/DDBJ whole genome shotgun (WGS) entry which is preliminary data.</text>
</comment>
<gene>
    <name evidence="2" type="ORF">GSI_03935</name>
</gene>
<dbReference type="AlphaFoldDB" id="A0A2G8SKC6"/>
<accession>A0A2G8SKC6</accession>
<evidence type="ECO:0000313" key="2">
    <source>
        <dbReference type="EMBL" id="PIL34224.1"/>
    </source>
</evidence>
<keyword evidence="3" id="KW-1185">Reference proteome</keyword>
<name>A0A2G8SKC6_9APHY</name>
<proteinExistence type="predicted"/>
<dbReference type="EMBL" id="AYKW01000006">
    <property type="protein sequence ID" value="PIL34224.1"/>
    <property type="molecule type" value="Genomic_DNA"/>
</dbReference>
<feature type="region of interest" description="Disordered" evidence="1">
    <location>
        <begin position="97"/>
        <end position="120"/>
    </location>
</feature>
<evidence type="ECO:0000256" key="1">
    <source>
        <dbReference type="SAM" id="MobiDB-lite"/>
    </source>
</evidence>
<reference evidence="2 3" key="1">
    <citation type="journal article" date="2015" name="Sci. Rep.">
        <title>Chromosome-level genome map provides insights into diverse defense mechanisms in the medicinal fungus Ganoderma sinense.</title>
        <authorList>
            <person name="Zhu Y."/>
            <person name="Xu J."/>
            <person name="Sun C."/>
            <person name="Zhou S."/>
            <person name="Xu H."/>
            <person name="Nelson D.R."/>
            <person name="Qian J."/>
            <person name="Song J."/>
            <person name="Luo H."/>
            <person name="Xiang L."/>
            <person name="Li Y."/>
            <person name="Xu Z."/>
            <person name="Ji A."/>
            <person name="Wang L."/>
            <person name="Lu S."/>
            <person name="Hayward A."/>
            <person name="Sun W."/>
            <person name="Li X."/>
            <person name="Schwartz D.C."/>
            <person name="Wang Y."/>
            <person name="Chen S."/>
        </authorList>
    </citation>
    <scope>NUCLEOTIDE SEQUENCE [LARGE SCALE GENOMIC DNA]</scope>
    <source>
        <strain evidence="2 3">ZZ0214-1</strain>
    </source>
</reference>
<organism evidence="2 3">
    <name type="scientific">Ganoderma sinense ZZ0214-1</name>
    <dbReference type="NCBI Taxonomy" id="1077348"/>
    <lineage>
        <taxon>Eukaryota</taxon>
        <taxon>Fungi</taxon>
        <taxon>Dikarya</taxon>
        <taxon>Basidiomycota</taxon>
        <taxon>Agaricomycotina</taxon>
        <taxon>Agaricomycetes</taxon>
        <taxon>Polyporales</taxon>
        <taxon>Polyporaceae</taxon>
        <taxon>Ganoderma</taxon>
    </lineage>
</organism>
<protein>
    <submittedName>
        <fullName evidence="2">Uncharacterized protein</fullName>
    </submittedName>
</protein>
<sequence>MSTHRPTFSMARTVVAPHPLLPSAQPRRFTHSRESRCTCYLHRQQTCRPRNCRDVPQVRSERHPAITPRNIIFLIPLSPDTCCEPIQPSSAPHVNACGHKEPDRQPAHAAQRPPPIVPLTPGPPRFGAFFRSRLDSTGRGWTAVRRFVLDDSRRELLRTAYPTVE</sequence>
<evidence type="ECO:0000313" key="3">
    <source>
        <dbReference type="Proteomes" id="UP000230002"/>
    </source>
</evidence>
<dbReference type="Proteomes" id="UP000230002">
    <property type="component" value="Unassembled WGS sequence"/>
</dbReference>